<keyword evidence="3" id="KW-1185">Reference proteome</keyword>
<accession>A0A8K0DC46</accession>
<protein>
    <submittedName>
        <fullName evidence="2">Uncharacterized protein</fullName>
    </submittedName>
</protein>
<evidence type="ECO:0000313" key="2">
    <source>
        <dbReference type="EMBL" id="KAF2903485.1"/>
    </source>
</evidence>
<evidence type="ECO:0000256" key="1">
    <source>
        <dbReference type="SAM" id="MobiDB-lite"/>
    </source>
</evidence>
<feature type="compositionally biased region" description="Basic residues" evidence="1">
    <location>
        <begin position="118"/>
        <end position="131"/>
    </location>
</feature>
<feature type="compositionally biased region" description="Basic and acidic residues" evidence="1">
    <location>
        <begin position="166"/>
        <end position="187"/>
    </location>
</feature>
<sequence length="195" mass="22544">MERTIAARREKMRLQKAVKTFNVPRTALQSLSKELTLTPTVAARKKLERKPYLGEELKPRETPLTGVLGFNKEKVAHFFGFPYKEQLTQSLNKSTIDKSKSEKNRKRLDLRNENEKHAAKKVRKRKQKRAFRPPESSDCEDNAASSELREGQYKKDTGTDGNLELENGHKHQEDKDCDNKKKEDRGTRYTATVVK</sequence>
<comment type="caution">
    <text evidence="2">The sequence shown here is derived from an EMBL/GenBank/DDBJ whole genome shotgun (WGS) entry which is preliminary data.</text>
</comment>
<feature type="region of interest" description="Disordered" evidence="1">
    <location>
        <begin position="92"/>
        <end position="195"/>
    </location>
</feature>
<name>A0A8K0DC46_IGNLU</name>
<dbReference type="Proteomes" id="UP000801492">
    <property type="component" value="Unassembled WGS sequence"/>
</dbReference>
<reference evidence="2" key="1">
    <citation type="submission" date="2019-08" db="EMBL/GenBank/DDBJ databases">
        <title>The genome of the North American firefly Photinus pyralis.</title>
        <authorList>
            <consortium name="Photinus pyralis genome working group"/>
            <person name="Fallon T.R."/>
            <person name="Sander Lower S.E."/>
            <person name="Weng J.-K."/>
        </authorList>
    </citation>
    <scope>NUCLEOTIDE SEQUENCE</scope>
    <source>
        <strain evidence="2">TRF0915ILg1</strain>
        <tissue evidence="2">Whole body</tissue>
    </source>
</reference>
<evidence type="ECO:0000313" key="3">
    <source>
        <dbReference type="Proteomes" id="UP000801492"/>
    </source>
</evidence>
<dbReference type="EMBL" id="VTPC01001016">
    <property type="protein sequence ID" value="KAF2903485.1"/>
    <property type="molecule type" value="Genomic_DNA"/>
</dbReference>
<gene>
    <name evidence="2" type="ORF">ILUMI_02700</name>
</gene>
<dbReference type="AlphaFoldDB" id="A0A8K0DC46"/>
<feature type="compositionally biased region" description="Basic and acidic residues" evidence="1">
    <location>
        <begin position="95"/>
        <end position="117"/>
    </location>
</feature>
<proteinExistence type="predicted"/>
<organism evidence="2 3">
    <name type="scientific">Ignelater luminosus</name>
    <name type="common">Cucubano</name>
    <name type="synonym">Pyrophorus luminosus</name>
    <dbReference type="NCBI Taxonomy" id="2038154"/>
    <lineage>
        <taxon>Eukaryota</taxon>
        <taxon>Metazoa</taxon>
        <taxon>Ecdysozoa</taxon>
        <taxon>Arthropoda</taxon>
        <taxon>Hexapoda</taxon>
        <taxon>Insecta</taxon>
        <taxon>Pterygota</taxon>
        <taxon>Neoptera</taxon>
        <taxon>Endopterygota</taxon>
        <taxon>Coleoptera</taxon>
        <taxon>Polyphaga</taxon>
        <taxon>Elateriformia</taxon>
        <taxon>Elateroidea</taxon>
        <taxon>Elateridae</taxon>
        <taxon>Agrypninae</taxon>
        <taxon>Pyrophorini</taxon>
        <taxon>Ignelater</taxon>
    </lineage>
</organism>
<feature type="compositionally biased region" description="Basic and acidic residues" evidence="1">
    <location>
        <begin position="147"/>
        <end position="158"/>
    </location>
</feature>